<dbReference type="InterPro" id="IPR009057">
    <property type="entry name" value="Homeodomain-like_sf"/>
</dbReference>
<dbReference type="InterPro" id="IPR050863">
    <property type="entry name" value="CenT-Element_Derived"/>
</dbReference>
<dbReference type="SUPFAM" id="SSF46689">
    <property type="entry name" value="Homeodomain-like"/>
    <property type="match status" value="1"/>
</dbReference>
<name>A0ABM4B1W2_HYDVU</name>
<accession>A0ABM4B1W2</accession>
<gene>
    <name evidence="5" type="primary">LOC136074367</name>
</gene>
<dbReference type="GeneID" id="136074367"/>
<keyword evidence="1" id="KW-0238">DNA-binding</keyword>
<dbReference type="Pfam" id="PF03221">
    <property type="entry name" value="HTH_Tnp_Tc5"/>
    <property type="match status" value="1"/>
</dbReference>
<reference evidence="5" key="2">
    <citation type="submission" date="2025-08" db="UniProtKB">
        <authorList>
            <consortium name="RefSeq"/>
        </authorList>
    </citation>
    <scope>IDENTIFICATION</scope>
</reference>
<evidence type="ECO:0000313" key="5">
    <source>
        <dbReference type="RefSeq" id="XP_065642745.1"/>
    </source>
</evidence>
<evidence type="ECO:0000259" key="2">
    <source>
        <dbReference type="Pfam" id="PF03184"/>
    </source>
</evidence>
<dbReference type="InterPro" id="IPR006600">
    <property type="entry name" value="HTH_CenpB_DNA-bd_dom"/>
</dbReference>
<dbReference type="Proteomes" id="UP001652625">
    <property type="component" value="Chromosome 01"/>
</dbReference>
<dbReference type="Pfam" id="PF03184">
    <property type="entry name" value="DDE_1"/>
    <property type="match status" value="1"/>
</dbReference>
<sequence>MSPGQFGAKRQKLSLGKHDSVNNIIYKWFMNARERNVPIGEHIIKEKALDFANIADFKASEGTISGEERSRTAEKTSSWEQANLPIILSRYELRDVYNADEFGLFYQQSPTKTFHLKDERCAGGKLSKVRLTGLAAGNGVVKKLSMFIIGKAEKPRCFKSVKSLPCQYKSQNNSWMDSKIFTDYVRRLDAKFNAEGRKVALIIDNCPAHPNIENLKAIVLVFLRPNTTSKTQPMDEGIIRALKTFYRTNVVRRQIKYIDVGKTTPNINILEAMSMLVKSWDAVSTKTLSAAFYNNCINRPLVDLPDDIKVIEILAPIKLRLLNENTNRIYKYLEKYFQSTDITLSANHWNQSLGFEKPKLHGGQFKGGKCSKLLKITHVLEKLIKPSKLEKDEHIISILNSFKCLKPVKAACLFSGLLP</sequence>
<organism evidence="4 5">
    <name type="scientific">Hydra vulgaris</name>
    <name type="common">Hydra</name>
    <name type="synonym">Hydra attenuata</name>
    <dbReference type="NCBI Taxonomy" id="6087"/>
    <lineage>
        <taxon>Eukaryota</taxon>
        <taxon>Metazoa</taxon>
        <taxon>Cnidaria</taxon>
        <taxon>Hydrozoa</taxon>
        <taxon>Hydroidolina</taxon>
        <taxon>Anthoathecata</taxon>
        <taxon>Aplanulata</taxon>
        <taxon>Hydridae</taxon>
        <taxon>Hydra</taxon>
    </lineage>
</organism>
<feature type="domain" description="HTH CENPB-type" evidence="3">
    <location>
        <begin position="20"/>
        <end position="62"/>
    </location>
</feature>
<feature type="domain" description="DDE-1" evidence="2">
    <location>
        <begin position="142"/>
        <end position="292"/>
    </location>
</feature>
<evidence type="ECO:0000256" key="1">
    <source>
        <dbReference type="ARBA" id="ARBA00023125"/>
    </source>
</evidence>
<evidence type="ECO:0000313" key="4">
    <source>
        <dbReference type="Proteomes" id="UP001652625"/>
    </source>
</evidence>
<dbReference type="Gene3D" id="1.10.10.60">
    <property type="entry name" value="Homeodomain-like"/>
    <property type="match status" value="1"/>
</dbReference>
<dbReference type="InterPro" id="IPR004875">
    <property type="entry name" value="DDE_SF_endonuclease_dom"/>
</dbReference>
<dbReference type="PANTHER" id="PTHR19303">
    <property type="entry name" value="TRANSPOSON"/>
    <property type="match status" value="1"/>
</dbReference>
<proteinExistence type="predicted"/>
<reference evidence="4" key="1">
    <citation type="submission" date="2025-05" db="UniProtKB">
        <authorList>
            <consortium name="RefSeq"/>
        </authorList>
    </citation>
    <scope>NUCLEOTIDE SEQUENCE [LARGE SCALE GENOMIC DNA]</scope>
</reference>
<protein>
    <submittedName>
        <fullName evidence="5">Tigger transposable element-derived protein 4-like</fullName>
    </submittedName>
</protein>
<dbReference type="PANTHER" id="PTHR19303:SF73">
    <property type="entry name" value="PROTEIN PDC2"/>
    <property type="match status" value="1"/>
</dbReference>
<dbReference type="RefSeq" id="XP_065642745.1">
    <property type="nucleotide sequence ID" value="XM_065786673.1"/>
</dbReference>
<evidence type="ECO:0000259" key="3">
    <source>
        <dbReference type="Pfam" id="PF03221"/>
    </source>
</evidence>
<keyword evidence="4" id="KW-1185">Reference proteome</keyword>